<gene>
    <name evidence="7 10" type="primary">sbcD</name>
    <name evidence="10" type="ORF">ebA3111</name>
</gene>
<proteinExistence type="inferred from homology"/>
<evidence type="ECO:0000256" key="4">
    <source>
        <dbReference type="ARBA" id="ARBA00022722"/>
    </source>
</evidence>
<dbReference type="EMBL" id="CR555306">
    <property type="protein sequence ID" value="CAI07869.1"/>
    <property type="molecule type" value="Genomic_DNA"/>
</dbReference>
<reference evidence="10 11" key="1">
    <citation type="journal article" date="2005" name="Arch. Microbiol.">
        <title>The genome sequence of an anaerobic aromatic-degrading denitrifying bacterium, strain EbN1.</title>
        <authorList>
            <person name="Rabus R."/>
            <person name="Kube M."/>
            <person name="Heider J."/>
            <person name="Beck A."/>
            <person name="Heitmann K."/>
            <person name="Widdel F."/>
            <person name="Reinhardt R."/>
        </authorList>
    </citation>
    <scope>NUCLEOTIDE SEQUENCE [LARGE SCALE GENOMIC DNA]</scope>
    <source>
        <strain evidence="10 11">EbN1</strain>
    </source>
</reference>
<organism evidence="10 11">
    <name type="scientific">Aromatoleum aromaticum (strain DSM 19018 / LMG 30748 / EbN1)</name>
    <name type="common">Azoarcus sp. (strain EbN1)</name>
    <dbReference type="NCBI Taxonomy" id="76114"/>
    <lineage>
        <taxon>Bacteria</taxon>
        <taxon>Pseudomonadati</taxon>
        <taxon>Pseudomonadota</taxon>
        <taxon>Betaproteobacteria</taxon>
        <taxon>Rhodocyclales</taxon>
        <taxon>Rhodocyclaceae</taxon>
        <taxon>Aromatoleum</taxon>
    </lineage>
</organism>
<keyword evidence="6 7" id="KW-0269">Exonuclease</keyword>
<dbReference type="Pfam" id="PF12320">
    <property type="entry name" value="SbcD_C"/>
    <property type="match status" value="1"/>
</dbReference>
<dbReference type="InterPro" id="IPR004593">
    <property type="entry name" value="SbcD"/>
</dbReference>
<dbReference type="InterPro" id="IPR050535">
    <property type="entry name" value="DNA_Repair-Maintenance_Comp"/>
</dbReference>
<dbReference type="STRING" id="76114.ebA3111"/>
<evidence type="ECO:0000256" key="6">
    <source>
        <dbReference type="ARBA" id="ARBA00022839"/>
    </source>
</evidence>
<evidence type="ECO:0000256" key="5">
    <source>
        <dbReference type="ARBA" id="ARBA00022801"/>
    </source>
</evidence>
<accession>Q5P494</accession>
<keyword evidence="5 7" id="KW-0378">Hydrolase</keyword>
<dbReference type="PANTHER" id="PTHR30337">
    <property type="entry name" value="COMPONENT OF ATP-DEPENDENT DSDNA EXONUCLEASE"/>
    <property type="match status" value="1"/>
</dbReference>
<evidence type="ECO:0000313" key="10">
    <source>
        <dbReference type="EMBL" id="CAI07869.1"/>
    </source>
</evidence>
<evidence type="ECO:0000259" key="8">
    <source>
        <dbReference type="Pfam" id="PF00149"/>
    </source>
</evidence>
<comment type="similarity">
    <text evidence="1 7">Belongs to the SbcD family.</text>
</comment>
<dbReference type="AlphaFoldDB" id="Q5P494"/>
<dbReference type="OrthoDB" id="9773856at2"/>
<keyword evidence="4 7" id="KW-0540">Nuclease</keyword>
<dbReference type="HOGENOM" id="CLU_038045_2_1_4"/>
<dbReference type="PANTHER" id="PTHR30337:SF0">
    <property type="entry name" value="NUCLEASE SBCCD SUBUNIT D"/>
    <property type="match status" value="1"/>
</dbReference>
<evidence type="ECO:0000259" key="9">
    <source>
        <dbReference type="Pfam" id="PF12320"/>
    </source>
</evidence>
<feature type="domain" description="Calcineurin-like phosphoesterase" evidence="8">
    <location>
        <begin position="1"/>
        <end position="235"/>
    </location>
</feature>
<dbReference type="GO" id="GO:0008408">
    <property type="term" value="F:3'-5' exonuclease activity"/>
    <property type="evidence" value="ECO:0007669"/>
    <property type="project" value="InterPro"/>
</dbReference>
<sequence length="426" mass="46064">MRLLHTSDWHLGQSLHDFDRTYEHQQFLDWLLALIATERPDVLLIAGDVFDNANPSAGAQHQLYRFLTAARERMPHLSIVIIAGNHDSPGRLEATSPFLELFDAAVVGHVHRRPDQSIDVERLVVPLKNREGTVAAWCLAIPFLRPGDVPRVDHEGEGEHDAYLAGVAELYRRALAVAQSRRQPGQAIVAMGHCHMAHGKLSELSERRIVVGGAEALPAGIFDAAIAYVALGHLHLAQAVGGRDHIRYSGSPLPMSFAELDYPHQVMCVELDGEAVAEIRPVRVPRSVELIRVPKTHASIDEVLPLLEALDPGVAADGPAHAHPYLEVRVRLDAPEPGLRVRIEAALAGKPVRLARIDPASSPRGDAPASSAMSLGDLERLAPETVFARLCEQRLSGDPGEHEALLGALAAAFAELAIEPAEGASA</sequence>
<dbReference type="Gene3D" id="3.60.21.10">
    <property type="match status" value="1"/>
</dbReference>
<evidence type="ECO:0000256" key="7">
    <source>
        <dbReference type="RuleBase" id="RU363069"/>
    </source>
</evidence>
<dbReference type="InterPro" id="IPR041796">
    <property type="entry name" value="Mre11_N"/>
</dbReference>
<keyword evidence="7" id="KW-0255">Endonuclease</keyword>
<comment type="function">
    <text evidence="7">SbcCD cleaves DNA hairpin structures. These structures can inhibit DNA replication and are intermediates in certain DNA recombination reactions. The complex acts as a 3'-&gt;5' double strand exonuclease that can open hairpins. It also has a 5' single-strand endonuclease activity.</text>
</comment>
<evidence type="ECO:0000256" key="3">
    <source>
        <dbReference type="ARBA" id="ARBA00013365"/>
    </source>
</evidence>
<dbReference type="InterPro" id="IPR029052">
    <property type="entry name" value="Metallo-depent_PP-like"/>
</dbReference>
<name>Q5P494_AROAE</name>
<dbReference type="Proteomes" id="UP000006552">
    <property type="component" value="Chromosome"/>
</dbReference>
<keyword evidence="11" id="KW-1185">Reference proteome</keyword>
<feature type="domain" description="Nuclease SbcCD subunit D C-terminal" evidence="9">
    <location>
        <begin position="288"/>
        <end position="393"/>
    </location>
</feature>
<evidence type="ECO:0000256" key="1">
    <source>
        <dbReference type="ARBA" id="ARBA00010555"/>
    </source>
</evidence>
<dbReference type="SUPFAM" id="SSF56300">
    <property type="entry name" value="Metallo-dependent phosphatases"/>
    <property type="match status" value="1"/>
</dbReference>
<comment type="subunit">
    <text evidence="2 7">Heterodimer of SbcC and SbcD.</text>
</comment>
<dbReference type="GO" id="GO:0006260">
    <property type="term" value="P:DNA replication"/>
    <property type="evidence" value="ECO:0007669"/>
    <property type="project" value="UniProtKB-KW"/>
</dbReference>
<dbReference type="GO" id="GO:0004519">
    <property type="term" value="F:endonuclease activity"/>
    <property type="evidence" value="ECO:0007669"/>
    <property type="project" value="UniProtKB-KW"/>
</dbReference>
<dbReference type="Pfam" id="PF00149">
    <property type="entry name" value="Metallophos"/>
    <property type="match status" value="1"/>
</dbReference>
<evidence type="ECO:0000256" key="2">
    <source>
        <dbReference type="ARBA" id="ARBA00011322"/>
    </source>
</evidence>
<keyword evidence="7" id="KW-0233">DNA recombination</keyword>
<dbReference type="InterPro" id="IPR004843">
    <property type="entry name" value="Calcineurin-like_PHP"/>
</dbReference>
<dbReference type="KEGG" id="eba:ebA3111"/>
<dbReference type="eggNOG" id="COG0420">
    <property type="taxonomic scope" value="Bacteria"/>
</dbReference>
<dbReference type="InterPro" id="IPR026843">
    <property type="entry name" value="SbcD_C"/>
</dbReference>
<dbReference type="NCBIfam" id="TIGR00619">
    <property type="entry name" value="sbcd"/>
    <property type="match status" value="1"/>
</dbReference>
<protein>
    <recommendedName>
        <fullName evidence="3 7">Nuclease SbcCD subunit D</fullName>
    </recommendedName>
</protein>
<keyword evidence="7" id="KW-0235">DNA replication</keyword>
<evidence type="ECO:0000313" key="11">
    <source>
        <dbReference type="Proteomes" id="UP000006552"/>
    </source>
</evidence>
<dbReference type="CDD" id="cd00840">
    <property type="entry name" value="MPP_Mre11_N"/>
    <property type="match status" value="1"/>
</dbReference>
<dbReference type="GO" id="GO:0006310">
    <property type="term" value="P:DNA recombination"/>
    <property type="evidence" value="ECO:0007669"/>
    <property type="project" value="UniProtKB-KW"/>
</dbReference>